<dbReference type="Proteomes" id="UP000694720">
    <property type="component" value="Unplaced"/>
</dbReference>
<evidence type="ECO:0000313" key="2">
    <source>
        <dbReference type="Proteomes" id="UP000694723"/>
    </source>
</evidence>
<dbReference type="Ensembl" id="ENSSSCT00015067672.1">
    <property type="protein sequence ID" value="ENSSSCP00015027101.1"/>
    <property type="gene ID" value="ENSSSCG00015050836.1"/>
</dbReference>
<organism evidence="1 2">
    <name type="scientific">Sus scrofa</name>
    <name type="common">Pig</name>
    <dbReference type="NCBI Taxonomy" id="9823"/>
    <lineage>
        <taxon>Eukaryota</taxon>
        <taxon>Metazoa</taxon>
        <taxon>Chordata</taxon>
        <taxon>Craniata</taxon>
        <taxon>Vertebrata</taxon>
        <taxon>Euteleostomi</taxon>
        <taxon>Mammalia</taxon>
        <taxon>Eutheria</taxon>
        <taxon>Laurasiatheria</taxon>
        <taxon>Artiodactyla</taxon>
        <taxon>Suina</taxon>
        <taxon>Suidae</taxon>
        <taxon>Sus</taxon>
    </lineage>
</organism>
<sequence>MVLTPAPRPQDVFFMSLCCKTTTFKDAKELSTMFKLKRIVEGILQAPLWGSPSGQMKHLRPCALSPSPAHLSCPM</sequence>
<dbReference type="Proteomes" id="UP000694723">
    <property type="component" value="Unplaced"/>
</dbReference>
<dbReference type="AlphaFoldDB" id="A0A8D2BG56"/>
<proteinExistence type="predicted"/>
<accession>A0A8D2BG56</accession>
<dbReference type="Ensembl" id="ENSSSCT00060037761.1">
    <property type="protein sequence ID" value="ENSSSCP00060016075.1"/>
    <property type="gene ID" value="ENSSSCG00060027899.1"/>
</dbReference>
<reference evidence="1" key="1">
    <citation type="submission" date="2025-05" db="UniProtKB">
        <authorList>
            <consortium name="Ensembl"/>
        </authorList>
    </citation>
    <scope>IDENTIFICATION</scope>
</reference>
<dbReference type="Proteomes" id="UP000694726">
    <property type="component" value="Unplaced"/>
</dbReference>
<protein>
    <submittedName>
        <fullName evidence="1">Uncharacterized protein</fullName>
    </submittedName>
</protein>
<evidence type="ECO:0000313" key="1">
    <source>
        <dbReference type="Ensembl" id="ENSSSCP00060016075.1"/>
    </source>
</evidence>
<name>A0A8D2BG56_PIG</name>
<dbReference type="Ensembl" id="ENSSSCT00035102997.1">
    <property type="protein sequence ID" value="ENSSSCP00035044001.1"/>
    <property type="gene ID" value="ENSSSCG00035075765.1"/>
</dbReference>